<evidence type="ECO:0000313" key="1">
    <source>
        <dbReference type="EMBL" id="KAK9863082.1"/>
    </source>
</evidence>
<gene>
    <name evidence="1" type="ORF">WJX84_010036</name>
</gene>
<dbReference type="Proteomes" id="UP001485043">
    <property type="component" value="Unassembled WGS sequence"/>
</dbReference>
<organism evidence="1 2">
    <name type="scientific">Apatococcus fuscideae</name>
    <dbReference type="NCBI Taxonomy" id="2026836"/>
    <lineage>
        <taxon>Eukaryota</taxon>
        <taxon>Viridiplantae</taxon>
        <taxon>Chlorophyta</taxon>
        <taxon>core chlorophytes</taxon>
        <taxon>Trebouxiophyceae</taxon>
        <taxon>Chlorellales</taxon>
        <taxon>Chlorellaceae</taxon>
        <taxon>Apatococcus</taxon>
    </lineage>
</organism>
<dbReference type="AlphaFoldDB" id="A0AAW1T051"/>
<comment type="caution">
    <text evidence="1">The sequence shown here is derived from an EMBL/GenBank/DDBJ whole genome shotgun (WGS) entry which is preliminary data.</text>
</comment>
<evidence type="ECO:0000313" key="2">
    <source>
        <dbReference type="Proteomes" id="UP001485043"/>
    </source>
</evidence>
<dbReference type="EMBL" id="JALJOV010000519">
    <property type="protein sequence ID" value="KAK9863082.1"/>
    <property type="molecule type" value="Genomic_DNA"/>
</dbReference>
<reference evidence="1 2" key="1">
    <citation type="journal article" date="2024" name="Nat. Commun.">
        <title>Phylogenomics reveals the evolutionary origins of lichenization in chlorophyte algae.</title>
        <authorList>
            <person name="Puginier C."/>
            <person name="Libourel C."/>
            <person name="Otte J."/>
            <person name="Skaloud P."/>
            <person name="Haon M."/>
            <person name="Grisel S."/>
            <person name="Petersen M."/>
            <person name="Berrin J.G."/>
            <person name="Delaux P.M."/>
            <person name="Dal Grande F."/>
            <person name="Keller J."/>
        </authorList>
    </citation>
    <scope>NUCLEOTIDE SEQUENCE [LARGE SCALE GENOMIC DNA]</scope>
    <source>
        <strain evidence="1 2">SAG 2523</strain>
    </source>
</reference>
<keyword evidence="2" id="KW-1185">Reference proteome</keyword>
<sequence length="133" mass="14268">MYAGVAFTHQSTVDMVLKASARELHGPVYEGNQLLEAVILAKFPEASSAQQARCVAELRSRCCEQQNDFITGMLDDASVPVTQSGEGSVIEALQSQDTWPGYIAHLGPTRRAPASFPGFGSPFKICPFSSSAM</sequence>
<accession>A0AAW1T051</accession>
<protein>
    <submittedName>
        <fullName evidence="1">Uncharacterized protein</fullName>
    </submittedName>
</protein>
<name>A0AAW1T051_9CHLO</name>
<proteinExistence type="predicted"/>